<dbReference type="NCBIfam" id="TIGR02678">
    <property type="entry name" value="TIGR02678 family protein"/>
    <property type="match status" value="1"/>
</dbReference>
<keyword evidence="2" id="KW-1185">Reference proteome</keyword>
<dbReference type="Proteomes" id="UP000626844">
    <property type="component" value="Unassembled WGS sequence"/>
</dbReference>
<accession>A0A926N8P1</accession>
<reference evidence="1" key="1">
    <citation type="submission" date="2020-09" db="EMBL/GenBank/DDBJ databases">
        <title>A novel bacterium of genus Bacillus, isolated from South China Sea.</title>
        <authorList>
            <person name="Huang H."/>
            <person name="Mo K."/>
            <person name="Hu Y."/>
        </authorList>
    </citation>
    <scope>NUCLEOTIDE SEQUENCE</scope>
    <source>
        <strain evidence="1">IB182487</strain>
    </source>
</reference>
<dbReference type="EMBL" id="JACXAI010000004">
    <property type="protein sequence ID" value="MBD1379522.1"/>
    <property type="molecule type" value="Genomic_DNA"/>
</dbReference>
<gene>
    <name evidence="1" type="ORF">IC621_04705</name>
</gene>
<comment type="caution">
    <text evidence="1">The sequence shown here is derived from an EMBL/GenBank/DDBJ whole genome shotgun (WGS) entry which is preliminary data.</text>
</comment>
<dbReference type="Pfam" id="PF09661">
    <property type="entry name" value="DUF2398"/>
    <property type="match status" value="1"/>
</dbReference>
<name>A0A926N8P1_9BACI</name>
<evidence type="ECO:0000313" key="1">
    <source>
        <dbReference type="EMBL" id="MBD1379522.1"/>
    </source>
</evidence>
<dbReference type="RefSeq" id="WP_191156262.1">
    <property type="nucleotide sequence ID" value="NZ_JACXAI010000004.1"/>
</dbReference>
<dbReference type="InterPro" id="IPR013494">
    <property type="entry name" value="CHP02678"/>
</dbReference>
<sequence>MEQAKGFDEKTQEAMEILFENFWIIRSEAPEIYQLVREREHALRRYISEKFGFRLIVHQYFIKLEKIPVKPESWMGIQKFSKPMDYSLFCCLLAFLESKSIDEQFLLSELCEDLQAIYPGTINIDWTNYEHRKSLIRVLSVAKDCKLLKLIDGEIEDFGHDKQQEVLYEVPVVSRYFMRSYPKDLFKFQSIDEILDQEWQNSSTEMRRQRVYRKLFLSPVTYREVLDDSDFYYLRNFRNRIREDIEEHTDYQFELYKNAALLTMNEKKSRFTLFPDQKAVMDIVMHLSGIIRENLGQFPPNEFGILRLTSTDFEMILKKCVTQFKSGWSKSYREAPLRQLAKELLEVMGEWKMADVDEETDMILIYPLVGRIVGKYPSDYDWGEET</sequence>
<evidence type="ECO:0000313" key="2">
    <source>
        <dbReference type="Proteomes" id="UP000626844"/>
    </source>
</evidence>
<proteinExistence type="predicted"/>
<dbReference type="AlphaFoldDB" id="A0A926N8P1"/>
<protein>
    <submittedName>
        <fullName evidence="1">TIGR02678 family protein</fullName>
    </submittedName>
</protein>
<organism evidence="1 2">
    <name type="scientific">Metabacillus arenae</name>
    <dbReference type="NCBI Taxonomy" id="2771434"/>
    <lineage>
        <taxon>Bacteria</taxon>
        <taxon>Bacillati</taxon>
        <taxon>Bacillota</taxon>
        <taxon>Bacilli</taxon>
        <taxon>Bacillales</taxon>
        <taxon>Bacillaceae</taxon>
        <taxon>Metabacillus</taxon>
    </lineage>
</organism>